<dbReference type="RefSeq" id="WP_152260908.1">
    <property type="nucleotide sequence ID" value="NZ_CP045143.1"/>
</dbReference>
<sequence>MSDGNKTSGMGLIEVITVVLVILKLFGLIKWGWLLVLAPWLISWAFFFLALAIASMYDAIKLR</sequence>
<evidence type="ECO:0000313" key="2">
    <source>
        <dbReference type="EMBL" id="QFR23710.1"/>
    </source>
</evidence>
<feature type="transmembrane region" description="Helical" evidence="1">
    <location>
        <begin position="40"/>
        <end position="60"/>
    </location>
</feature>
<gene>
    <name evidence="2" type="ORF">D1010_09985</name>
</gene>
<name>A0A5P8M5C9_9LACO</name>
<proteinExistence type="predicted"/>
<keyword evidence="1" id="KW-1133">Transmembrane helix</keyword>
<evidence type="ECO:0000313" key="3">
    <source>
        <dbReference type="Proteomes" id="UP000326779"/>
    </source>
</evidence>
<protein>
    <recommendedName>
        <fullName evidence="4">Transmembrane Fragile-X-F protein</fullName>
    </recommendedName>
</protein>
<accession>A0A5P8M5C9</accession>
<dbReference type="Proteomes" id="UP000326779">
    <property type="component" value="Chromosome"/>
</dbReference>
<evidence type="ECO:0008006" key="4">
    <source>
        <dbReference type="Google" id="ProtNLM"/>
    </source>
</evidence>
<feature type="transmembrane region" description="Helical" evidence="1">
    <location>
        <begin position="12"/>
        <end position="34"/>
    </location>
</feature>
<dbReference type="AlphaFoldDB" id="A0A5P8M5C9"/>
<keyword evidence="1" id="KW-0812">Transmembrane</keyword>
<keyword evidence="1" id="KW-0472">Membrane</keyword>
<organism evidence="2 3">
    <name type="scientific">Schleiferilactobacillus harbinensis</name>
    <dbReference type="NCBI Taxonomy" id="304207"/>
    <lineage>
        <taxon>Bacteria</taxon>
        <taxon>Bacillati</taxon>
        <taxon>Bacillota</taxon>
        <taxon>Bacilli</taxon>
        <taxon>Lactobacillales</taxon>
        <taxon>Lactobacillaceae</taxon>
        <taxon>Schleiferilactobacillus</taxon>
    </lineage>
</organism>
<dbReference type="EMBL" id="CP045143">
    <property type="protein sequence ID" value="QFR23710.1"/>
    <property type="molecule type" value="Genomic_DNA"/>
</dbReference>
<dbReference type="KEGG" id="lhb:D1010_09985"/>
<evidence type="ECO:0000256" key="1">
    <source>
        <dbReference type="SAM" id="Phobius"/>
    </source>
</evidence>
<reference evidence="2 3" key="1">
    <citation type="submission" date="2019-10" db="EMBL/GenBank/DDBJ databases">
        <title>The completed genome of Lactobacillus harbinensis M1.</title>
        <authorList>
            <person name="Zheng Y."/>
        </authorList>
    </citation>
    <scope>NUCLEOTIDE SEQUENCE [LARGE SCALE GENOMIC DNA]</scope>
    <source>
        <strain evidence="2 3">M1</strain>
    </source>
</reference>